<dbReference type="RefSeq" id="WP_009559959.1">
    <property type="nucleotide sequence ID" value="NZ_AYZN01000001.1"/>
</dbReference>
<keyword evidence="2" id="KW-1185">Reference proteome</keyword>
<organism evidence="1 2">
    <name type="scientific">Lactobacillus pasteurii DSM 23907 = CRBIP 24.76</name>
    <dbReference type="NCBI Taxonomy" id="1423790"/>
    <lineage>
        <taxon>Bacteria</taxon>
        <taxon>Bacillati</taxon>
        <taxon>Bacillota</taxon>
        <taxon>Bacilli</taxon>
        <taxon>Lactobacillales</taxon>
        <taxon>Lactobacillaceae</taxon>
        <taxon>Lactobacillus</taxon>
    </lineage>
</organism>
<dbReference type="Proteomes" id="UP000009311">
    <property type="component" value="Unassembled WGS sequence"/>
</dbReference>
<comment type="caution">
    <text evidence="1">The sequence shown here is derived from an EMBL/GenBank/DDBJ whole genome shotgun (WGS) entry which is preliminary data.</text>
</comment>
<dbReference type="AlphaFoldDB" id="I7J000"/>
<dbReference type="STRING" id="1423790.BN53_04805"/>
<dbReference type="Pfam" id="PF14559">
    <property type="entry name" value="TPR_19"/>
    <property type="match status" value="1"/>
</dbReference>
<dbReference type="Gene3D" id="1.25.40.10">
    <property type="entry name" value="Tetratricopeptide repeat domain"/>
    <property type="match status" value="2"/>
</dbReference>
<dbReference type="EMBL" id="CAKD01000021">
    <property type="protein sequence ID" value="CCI85407.1"/>
    <property type="molecule type" value="Genomic_DNA"/>
</dbReference>
<sequence length="208" mass="23689">MTKENKEENKQILDLIKKIDQDPKKVDNYLSLSTKLIEQGSFDQAKELLEKARGLVKHPQDLDYNLAVCYYLQGNFEQALALLEKIPNDDLSMYQKALVYLKLGQNQKALAYALSIKKIDNQVKELIGDVWLSLGELSSAKEAFLSIEEGKRSAKVNFLIGVALLESDKGQADRYFELAKEKDPSYYAKALDQYTSLMKLISNKENKE</sequence>
<protein>
    <submittedName>
        <fullName evidence="1">TPR repeat-containing protein</fullName>
    </submittedName>
</protein>
<reference evidence="1 2" key="1">
    <citation type="submission" date="2012-06" db="EMBL/GenBank/DDBJ databases">
        <title>Draft Genome Sequence of Lactobacillus pasteurii CRBIP 24.76T.</title>
        <authorList>
            <person name="Cousin S."/>
            <person name="Bouchier C."/>
            <person name="Loux V."/>
            <person name="Ma L."/>
            <person name="Creno S."/>
            <person name="Bizet C."/>
            <person name="Clermont D."/>
        </authorList>
    </citation>
    <scope>NUCLEOTIDE SEQUENCE [LARGE SCALE GENOMIC DNA]</scope>
    <source>
        <strain evidence="2">CRBIP 24.76T</strain>
    </source>
</reference>
<dbReference type="eggNOG" id="COG0457">
    <property type="taxonomic scope" value="Bacteria"/>
</dbReference>
<accession>I7J000</accession>
<evidence type="ECO:0000313" key="2">
    <source>
        <dbReference type="Proteomes" id="UP000009311"/>
    </source>
</evidence>
<proteinExistence type="predicted"/>
<dbReference type="OrthoDB" id="2305564at2"/>
<name>I7J000_9LACO</name>
<dbReference type="PATRIC" id="fig|1423790.3.peg.380"/>
<evidence type="ECO:0000313" key="1">
    <source>
        <dbReference type="EMBL" id="CCI85407.1"/>
    </source>
</evidence>
<dbReference type="SUPFAM" id="SSF48452">
    <property type="entry name" value="TPR-like"/>
    <property type="match status" value="1"/>
</dbReference>
<gene>
    <name evidence="1" type="ORF">BN53_04805</name>
</gene>
<dbReference type="InterPro" id="IPR011990">
    <property type="entry name" value="TPR-like_helical_dom_sf"/>
</dbReference>